<dbReference type="GO" id="GO:0010008">
    <property type="term" value="C:endosome membrane"/>
    <property type="evidence" value="ECO:0007669"/>
    <property type="project" value="UniProtKB-SubCell"/>
</dbReference>
<feature type="coiled-coil region" evidence="7">
    <location>
        <begin position="51"/>
        <end position="89"/>
    </location>
</feature>
<dbReference type="InterPro" id="IPR031745">
    <property type="entry name" value="Vps53_C"/>
</dbReference>
<dbReference type="Pfam" id="PF04100">
    <property type="entry name" value="Vps53_N"/>
    <property type="match status" value="1"/>
</dbReference>
<evidence type="ECO:0000256" key="8">
    <source>
        <dbReference type="SAM" id="MobiDB-lite"/>
    </source>
</evidence>
<protein>
    <submittedName>
        <fullName evidence="11">Uncharacterized protein</fullName>
    </submittedName>
</protein>
<comment type="subcellular location">
    <subcellularLocation>
        <location evidence="2">Endosome membrane</location>
        <topology evidence="2">Peripheral membrane protein</topology>
    </subcellularLocation>
    <subcellularLocation>
        <location evidence="1">Golgi apparatus</location>
        <location evidence="1">trans-Golgi network membrane</location>
        <topology evidence="1">Peripheral membrane protein</topology>
    </subcellularLocation>
</comment>
<evidence type="ECO:0000313" key="11">
    <source>
        <dbReference type="EMBL" id="KZT29143.1"/>
    </source>
</evidence>
<evidence type="ECO:0000256" key="6">
    <source>
        <dbReference type="ARBA" id="ARBA00023136"/>
    </source>
</evidence>
<feature type="domain" description="Vps53 N-terminal" evidence="9">
    <location>
        <begin position="38"/>
        <end position="396"/>
    </location>
</feature>
<feature type="compositionally biased region" description="Polar residues" evidence="8">
    <location>
        <begin position="739"/>
        <end position="751"/>
    </location>
</feature>
<dbReference type="InterPro" id="IPR039766">
    <property type="entry name" value="Vps53"/>
</dbReference>
<dbReference type="STRING" id="1314782.A0A165V4F9"/>
<evidence type="ECO:0000259" key="9">
    <source>
        <dbReference type="Pfam" id="PF04100"/>
    </source>
</evidence>
<dbReference type="Pfam" id="PF16854">
    <property type="entry name" value="VPS53_C"/>
    <property type="match status" value="1"/>
</dbReference>
<evidence type="ECO:0000256" key="5">
    <source>
        <dbReference type="ARBA" id="ARBA00023034"/>
    </source>
</evidence>
<dbReference type="PANTHER" id="PTHR12820:SF0">
    <property type="entry name" value="VACUOLAR PROTEIN SORTING-ASSOCIATED PROTEIN 53 HOMOLOG"/>
    <property type="match status" value="1"/>
</dbReference>
<keyword evidence="5" id="KW-0333">Golgi apparatus</keyword>
<dbReference type="FunCoup" id="A0A165V4F9">
    <property type="interactions" value="480"/>
</dbReference>
<gene>
    <name evidence="11" type="ORF">NEOLEDRAFT_1056915</name>
</gene>
<dbReference type="InterPro" id="IPR007234">
    <property type="entry name" value="Vps53_N"/>
</dbReference>
<dbReference type="EMBL" id="KV425555">
    <property type="protein sequence ID" value="KZT29143.1"/>
    <property type="molecule type" value="Genomic_DNA"/>
</dbReference>
<evidence type="ECO:0000256" key="1">
    <source>
        <dbReference type="ARBA" id="ARBA00004150"/>
    </source>
</evidence>
<dbReference type="GO" id="GO:0000938">
    <property type="term" value="C:GARP complex"/>
    <property type="evidence" value="ECO:0007669"/>
    <property type="project" value="InterPro"/>
</dbReference>
<evidence type="ECO:0000256" key="3">
    <source>
        <dbReference type="ARBA" id="ARBA00008628"/>
    </source>
</evidence>
<reference evidence="11 12" key="1">
    <citation type="journal article" date="2016" name="Mol. Biol. Evol.">
        <title>Comparative Genomics of Early-Diverging Mushroom-Forming Fungi Provides Insights into the Origins of Lignocellulose Decay Capabilities.</title>
        <authorList>
            <person name="Nagy L.G."/>
            <person name="Riley R."/>
            <person name="Tritt A."/>
            <person name="Adam C."/>
            <person name="Daum C."/>
            <person name="Floudas D."/>
            <person name="Sun H."/>
            <person name="Yadav J.S."/>
            <person name="Pangilinan J."/>
            <person name="Larsson K.H."/>
            <person name="Matsuura K."/>
            <person name="Barry K."/>
            <person name="Labutti K."/>
            <person name="Kuo R."/>
            <person name="Ohm R.A."/>
            <person name="Bhattacharya S.S."/>
            <person name="Shirouzu T."/>
            <person name="Yoshinaga Y."/>
            <person name="Martin F.M."/>
            <person name="Grigoriev I.V."/>
            <person name="Hibbett D.S."/>
        </authorList>
    </citation>
    <scope>NUCLEOTIDE SEQUENCE [LARGE SCALE GENOMIC DNA]</scope>
    <source>
        <strain evidence="11 12">HHB14362 ss-1</strain>
    </source>
</reference>
<accession>A0A165V4F9</accession>
<feature type="compositionally biased region" description="Low complexity" evidence="8">
    <location>
        <begin position="761"/>
        <end position="772"/>
    </location>
</feature>
<dbReference type="Gene3D" id="1.10.357.110">
    <property type="entry name" value="Vacuolar protein sorting-associated protein 53, C-terminus"/>
    <property type="match status" value="1"/>
</dbReference>
<dbReference type="OrthoDB" id="10261632at2759"/>
<dbReference type="GO" id="GO:0005829">
    <property type="term" value="C:cytosol"/>
    <property type="evidence" value="ECO:0007669"/>
    <property type="project" value="GOC"/>
</dbReference>
<keyword evidence="6" id="KW-0472">Membrane</keyword>
<sequence length="837" mass="93862">MYRTRTDDRLPHELLLSLQRVLNVEDEENDSHNSLVGDFNTVQVINSYFPNETSLSQIESVQARLAQDEEQLQKEIDSLQEELRRDQNPRRMQLIQEMISDLLGQMSRIREKAAESEAVVRNITKDIQVLDLAKKNLILSMTTLKRLQMLVNALNQLEEQVVEKRYDEIINSLGAVKEIAATFKSYTSIQRISQLWKRIQEVQGDLRTKIENDFEAYHLHAATAPSPATLHSACLIADLLGPDVRSQIVDRYLNLQLREYRKIFKATDEAGGLDNVERRFRWFGRVLASHEQEEGVWPEGWKVEWGLVAKFVDLTREDMVGLLSKAGSSLDVKVLLDTLQQTLDFEASMSRKLVAPFKDILEIASVTRPVKSISSAFEPHLGVFVDAQDKAISNMLVPHLSLSKVTKSRPSLDTPSVSEHEDNESPVVVLPSSTELFYVYRQSLEACAKLSAGKTLFDLGEILKKWLRVYAEEVLLAELKRPTPRPRKSMDARWDRGELKNACMLINTADYCQRTAAELEETIREKVDKEYKDKMTFQVEQDIFVSVVSGSIGILLRELEAACEPAFATLTRTAWGAVSQVSGQSPYVTELVGGVESVVDTVRPMVEQKKYWRNFLDKASSLILTRFTNALVKSRPLKDIGAEQLLIDLQAVKASLLKFSSDSSSRYVYTRSVTKSTTRLEALLKVIVTPVDPPDGFILNYILLIGDDSFSNFQKILDLKGTPKAEQNSLLDSFVTTTSTKPDLESTSFLSSLDMDPPTASQTPSLMSPSSSRINLPSLLAGKADGLVSPPLTSPSPSMDASQQKAEGTPQKRDVFMDVKRFVSFASGLRRDTAPGS</sequence>
<dbReference type="PANTHER" id="PTHR12820">
    <property type="entry name" value="VACUOLAR SORTING PROTEIN 53"/>
    <property type="match status" value="1"/>
</dbReference>
<dbReference type="AlphaFoldDB" id="A0A165V4F9"/>
<feature type="domain" description="Vps53 C-terminal" evidence="10">
    <location>
        <begin position="643"/>
        <end position="722"/>
    </location>
</feature>
<keyword evidence="7" id="KW-0175">Coiled coil</keyword>
<proteinExistence type="inferred from homology"/>
<dbReference type="InterPro" id="IPR038260">
    <property type="entry name" value="Vps53_C_sf"/>
</dbReference>
<dbReference type="InParanoid" id="A0A165V4F9"/>
<keyword evidence="4" id="KW-0967">Endosome</keyword>
<organism evidence="11 12">
    <name type="scientific">Neolentinus lepideus HHB14362 ss-1</name>
    <dbReference type="NCBI Taxonomy" id="1314782"/>
    <lineage>
        <taxon>Eukaryota</taxon>
        <taxon>Fungi</taxon>
        <taxon>Dikarya</taxon>
        <taxon>Basidiomycota</taxon>
        <taxon>Agaricomycotina</taxon>
        <taxon>Agaricomycetes</taxon>
        <taxon>Gloeophyllales</taxon>
        <taxon>Gloeophyllaceae</taxon>
        <taxon>Neolentinus</taxon>
    </lineage>
</organism>
<evidence type="ECO:0000313" key="12">
    <source>
        <dbReference type="Proteomes" id="UP000076761"/>
    </source>
</evidence>
<name>A0A165V4F9_9AGAM</name>
<evidence type="ECO:0000256" key="4">
    <source>
        <dbReference type="ARBA" id="ARBA00022753"/>
    </source>
</evidence>
<feature type="region of interest" description="Disordered" evidence="8">
    <location>
        <begin position="739"/>
        <end position="772"/>
    </location>
</feature>
<comment type="similarity">
    <text evidence="3">Belongs to the VPS53 family.</text>
</comment>
<evidence type="ECO:0000256" key="2">
    <source>
        <dbReference type="ARBA" id="ARBA00004481"/>
    </source>
</evidence>
<dbReference type="GO" id="GO:0042147">
    <property type="term" value="P:retrograde transport, endosome to Golgi"/>
    <property type="evidence" value="ECO:0007669"/>
    <property type="project" value="InterPro"/>
</dbReference>
<feature type="compositionally biased region" description="Low complexity" evidence="8">
    <location>
        <begin position="789"/>
        <end position="798"/>
    </location>
</feature>
<feature type="region of interest" description="Disordered" evidence="8">
    <location>
        <begin position="785"/>
        <end position="814"/>
    </location>
</feature>
<evidence type="ECO:0000256" key="7">
    <source>
        <dbReference type="SAM" id="Coils"/>
    </source>
</evidence>
<evidence type="ECO:0000259" key="10">
    <source>
        <dbReference type="Pfam" id="PF16854"/>
    </source>
</evidence>
<keyword evidence="12" id="KW-1185">Reference proteome</keyword>
<dbReference type="Proteomes" id="UP000076761">
    <property type="component" value="Unassembled WGS sequence"/>
</dbReference>